<evidence type="ECO:0000313" key="4">
    <source>
        <dbReference type="EMBL" id="GAA0922381.1"/>
    </source>
</evidence>
<reference evidence="5" key="1">
    <citation type="journal article" date="2019" name="Int. J. Syst. Evol. Microbiol.">
        <title>The Global Catalogue of Microorganisms (GCM) 10K type strain sequencing project: providing services to taxonomists for standard genome sequencing and annotation.</title>
        <authorList>
            <consortium name="The Broad Institute Genomics Platform"/>
            <consortium name="The Broad Institute Genome Sequencing Center for Infectious Disease"/>
            <person name="Wu L."/>
            <person name="Ma J."/>
        </authorList>
    </citation>
    <scope>NUCLEOTIDE SEQUENCE [LARGE SCALE GENOMIC DNA]</scope>
    <source>
        <strain evidence="5">JCM 11136</strain>
    </source>
</reference>
<gene>
    <name evidence="4" type="ORF">GCM10009560_21730</name>
</gene>
<feature type="signal peptide" evidence="2">
    <location>
        <begin position="1"/>
        <end position="24"/>
    </location>
</feature>
<evidence type="ECO:0000256" key="1">
    <source>
        <dbReference type="SAM" id="Coils"/>
    </source>
</evidence>
<dbReference type="Proteomes" id="UP001501578">
    <property type="component" value="Unassembled WGS sequence"/>
</dbReference>
<dbReference type="InterPro" id="IPR058593">
    <property type="entry name" value="ARB_07466-like_C"/>
</dbReference>
<feature type="domain" description="ARB-07466-like C-terminal" evidence="3">
    <location>
        <begin position="183"/>
        <end position="288"/>
    </location>
</feature>
<comment type="caution">
    <text evidence="4">The sequence shown here is derived from an EMBL/GenBank/DDBJ whole genome shotgun (WGS) entry which is preliminary data.</text>
</comment>
<dbReference type="RefSeq" id="WP_343949621.1">
    <property type="nucleotide sequence ID" value="NZ_BAAAHQ010000008.1"/>
</dbReference>
<proteinExistence type="predicted"/>
<name>A0ABP3ZJM0_9ACTN</name>
<keyword evidence="5" id="KW-1185">Reference proteome</keyword>
<dbReference type="Gene3D" id="6.10.250.3150">
    <property type="match status" value="1"/>
</dbReference>
<dbReference type="EMBL" id="BAAAHQ010000008">
    <property type="protein sequence ID" value="GAA0922381.1"/>
    <property type="molecule type" value="Genomic_DNA"/>
</dbReference>
<feature type="chain" id="PRO_5046691258" description="ARB-07466-like C-terminal domain-containing protein" evidence="2">
    <location>
        <begin position="25"/>
        <end position="296"/>
    </location>
</feature>
<sequence>MRFGRFAGAAVILAALLAAPFSQAAAADPGSPANLRKLTKQAAELSKLYRGQIEALEDTRLQAKKAMENSERLRSQLATARADVGDIARTSYMTGPFGSVQLFGISDPTSVLAEATRLQYIANERTNRIKRIQTLVKRADDAKKASADKIKELERKIKEMRDKRDDVQKLLRKYGFQTPTGGAGLTARMVTVKMAAQQNFPFPYGIGCLRPGDPGEHGKGRACDFMISRGMASGAEAAQGDALADYLIKNGARLGVMYIIWKQRYYDVRTGGGWDPMSDRGGVTANHWDHVHVSVF</sequence>
<protein>
    <recommendedName>
        <fullName evidence="3">ARB-07466-like C-terminal domain-containing protein</fullName>
    </recommendedName>
</protein>
<accession>A0ABP3ZJM0</accession>
<evidence type="ECO:0000259" key="3">
    <source>
        <dbReference type="Pfam" id="PF26571"/>
    </source>
</evidence>
<organism evidence="4 5">
    <name type="scientific">Nonomuraea longicatena</name>
    <dbReference type="NCBI Taxonomy" id="83682"/>
    <lineage>
        <taxon>Bacteria</taxon>
        <taxon>Bacillati</taxon>
        <taxon>Actinomycetota</taxon>
        <taxon>Actinomycetes</taxon>
        <taxon>Streptosporangiales</taxon>
        <taxon>Streptosporangiaceae</taxon>
        <taxon>Nonomuraea</taxon>
    </lineage>
</organism>
<keyword evidence="1" id="KW-0175">Coiled coil</keyword>
<feature type="coiled-coil region" evidence="1">
    <location>
        <begin position="53"/>
        <end position="83"/>
    </location>
</feature>
<evidence type="ECO:0000256" key="2">
    <source>
        <dbReference type="SAM" id="SignalP"/>
    </source>
</evidence>
<keyword evidence="2" id="KW-0732">Signal</keyword>
<feature type="coiled-coil region" evidence="1">
    <location>
        <begin position="136"/>
        <end position="173"/>
    </location>
</feature>
<dbReference type="Pfam" id="PF26571">
    <property type="entry name" value="VldE"/>
    <property type="match status" value="1"/>
</dbReference>
<evidence type="ECO:0000313" key="5">
    <source>
        <dbReference type="Proteomes" id="UP001501578"/>
    </source>
</evidence>